<gene>
    <name evidence="3" type="ORF">CROQUDRAFT_131629</name>
</gene>
<feature type="region of interest" description="Disordered" evidence="2">
    <location>
        <begin position="139"/>
        <end position="168"/>
    </location>
</feature>
<feature type="compositionally biased region" description="Low complexity" evidence="2">
    <location>
        <begin position="304"/>
        <end position="329"/>
    </location>
</feature>
<evidence type="ECO:0000313" key="4">
    <source>
        <dbReference type="Proteomes" id="UP000886653"/>
    </source>
</evidence>
<dbReference type="OrthoDB" id="2506342at2759"/>
<feature type="region of interest" description="Disordered" evidence="2">
    <location>
        <begin position="188"/>
        <end position="228"/>
    </location>
</feature>
<feature type="region of interest" description="Disordered" evidence="2">
    <location>
        <begin position="346"/>
        <end position="365"/>
    </location>
</feature>
<feature type="region of interest" description="Disordered" evidence="2">
    <location>
        <begin position="512"/>
        <end position="537"/>
    </location>
</feature>
<comment type="caution">
    <text evidence="3">The sequence shown here is derived from an EMBL/GenBank/DDBJ whole genome shotgun (WGS) entry which is preliminary data.</text>
</comment>
<evidence type="ECO:0000256" key="1">
    <source>
        <dbReference type="SAM" id="Coils"/>
    </source>
</evidence>
<dbReference type="CDD" id="cd14686">
    <property type="entry name" value="bZIP"/>
    <property type="match status" value="1"/>
</dbReference>
<keyword evidence="4" id="KW-1185">Reference proteome</keyword>
<feature type="coiled-coil region" evidence="1">
    <location>
        <begin position="614"/>
        <end position="648"/>
    </location>
</feature>
<dbReference type="Proteomes" id="UP000886653">
    <property type="component" value="Unassembled WGS sequence"/>
</dbReference>
<organism evidence="3 4">
    <name type="scientific">Cronartium quercuum f. sp. fusiforme G11</name>
    <dbReference type="NCBI Taxonomy" id="708437"/>
    <lineage>
        <taxon>Eukaryota</taxon>
        <taxon>Fungi</taxon>
        <taxon>Dikarya</taxon>
        <taxon>Basidiomycota</taxon>
        <taxon>Pucciniomycotina</taxon>
        <taxon>Pucciniomycetes</taxon>
        <taxon>Pucciniales</taxon>
        <taxon>Coleosporiaceae</taxon>
        <taxon>Cronartium</taxon>
    </lineage>
</organism>
<name>A0A9P6NKV8_9BASI</name>
<feature type="compositionally biased region" description="Polar residues" evidence="2">
    <location>
        <begin position="140"/>
        <end position="156"/>
    </location>
</feature>
<keyword evidence="1" id="KW-0175">Coiled coil</keyword>
<sequence>MSLLSPAQTRLASHSAACAPSADLKELLIARARLNPHFHSTYSDLPNSPGSESFQTRSSLFSPVRPCTPSSSTQAQLTTVFETPASFAVTEGSQYSPSFVTSDPETETLHTVEVDNISVGTASVDSSYSPIILKARRTMATDTPQPSDSTHYSTQEPIPPQESLINTPVNHDYTSTSGLGRMRTFLGPKLTRHGDVPWSEGSGDEDSSDGTNTDPTSTGSSETLAKPATPLRKLQYGFSHVSRVGVGRRGSLARSSGVVVFDIVNPQVVLPSANPSYAITANVSDRPNKHAPSSSVMGVPRSASGSSNSTTTQPSSTATTPSTSWSSLPSVKDASLTLTLADSVKPFTPRSQPAERAASNLTSPSQQAAFVLQSVKPPSLDSVSQALSTEPVSSPSASPRFQVSPHLLSSSDAIAHHLDPANRSLTPLGLTGKLIKAKKSNGFLRTLKKAVGSVTHDEIRVVSGPVGTVVRNGGADPMPPGRPIPSPVLATPVSSRQRNRSLGEKFASLAVHQSSSGSGQARHAVSNLHARRGVEGERPTLNLRPMSMAFSAGFAAELLHAPESSGQPSPPMSRSDSPDESDMSVLLSPVPPSTTVADYTHLPPSLIISAPNRREISKEEASELERQARSLRDEIAALKAERDTYLRSFSPDESASAAQKCEKCGCTGNCSGRKTSVLDRLRMKAPIGSPLLFAGGRDYV</sequence>
<feature type="region of interest" description="Disordered" evidence="2">
    <location>
        <begin position="561"/>
        <end position="598"/>
    </location>
</feature>
<feature type="compositionally biased region" description="Polar residues" evidence="2">
    <location>
        <begin position="211"/>
        <end position="223"/>
    </location>
</feature>
<feature type="compositionally biased region" description="Polar residues" evidence="2">
    <location>
        <begin position="283"/>
        <end position="296"/>
    </location>
</feature>
<feature type="region of interest" description="Disordered" evidence="2">
    <location>
        <begin position="41"/>
        <end position="71"/>
    </location>
</feature>
<accession>A0A9P6NKV8</accession>
<feature type="compositionally biased region" description="Polar residues" evidence="2">
    <location>
        <begin position="41"/>
        <end position="61"/>
    </location>
</feature>
<evidence type="ECO:0000313" key="3">
    <source>
        <dbReference type="EMBL" id="KAG0148905.1"/>
    </source>
</evidence>
<feature type="region of interest" description="Disordered" evidence="2">
    <location>
        <begin position="381"/>
        <end position="403"/>
    </location>
</feature>
<dbReference type="AlphaFoldDB" id="A0A9P6NKV8"/>
<protein>
    <submittedName>
        <fullName evidence="3">Uncharacterized protein</fullName>
    </submittedName>
</protein>
<dbReference type="EMBL" id="MU167232">
    <property type="protein sequence ID" value="KAG0148905.1"/>
    <property type="molecule type" value="Genomic_DNA"/>
</dbReference>
<proteinExistence type="predicted"/>
<reference evidence="3" key="1">
    <citation type="submission" date="2013-11" db="EMBL/GenBank/DDBJ databases">
        <title>Genome sequence of the fusiform rust pathogen reveals effectors for host alternation and coevolution with pine.</title>
        <authorList>
            <consortium name="DOE Joint Genome Institute"/>
            <person name="Smith K."/>
            <person name="Pendleton A."/>
            <person name="Kubisiak T."/>
            <person name="Anderson C."/>
            <person name="Salamov A."/>
            <person name="Aerts A."/>
            <person name="Riley R."/>
            <person name="Clum A."/>
            <person name="Lindquist E."/>
            <person name="Ence D."/>
            <person name="Campbell M."/>
            <person name="Kronenberg Z."/>
            <person name="Feau N."/>
            <person name="Dhillon B."/>
            <person name="Hamelin R."/>
            <person name="Burleigh J."/>
            <person name="Smith J."/>
            <person name="Yandell M."/>
            <person name="Nelson C."/>
            <person name="Grigoriev I."/>
            <person name="Davis J."/>
        </authorList>
    </citation>
    <scope>NUCLEOTIDE SEQUENCE</scope>
    <source>
        <strain evidence="3">G11</strain>
    </source>
</reference>
<feature type="region of interest" description="Disordered" evidence="2">
    <location>
        <begin position="283"/>
        <end position="329"/>
    </location>
</feature>
<evidence type="ECO:0000256" key="2">
    <source>
        <dbReference type="SAM" id="MobiDB-lite"/>
    </source>
</evidence>